<dbReference type="PRINTS" id="PR00111">
    <property type="entry name" value="ABHYDROLASE"/>
</dbReference>
<dbReference type="KEGG" id="nta:107775613"/>
<keyword evidence="2" id="KW-1185">Reference proteome</keyword>
<organism evidence="2 3">
    <name type="scientific">Nicotiana tabacum</name>
    <name type="common">Common tobacco</name>
    <dbReference type="NCBI Taxonomy" id="4097"/>
    <lineage>
        <taxon>Eukaryota</taxon>
        <taxon>Viridiplantae</taxon>
        <taxon>Streptophyta</taxon>
        <taxon>Embryophyta</taxon>
        <taxon>Tracheophyta</taxon>
        <taxon>Spermatophyta</taxon>
        <taxon>Magnoliopsida</taxon>
        <taxon>eudicotyledons</taxon>
        <taxon>Gunneridae</taxon>
        <taxon>Pentapetalae</taxon>
        <taxon>asterids</taxon>
        <taxon>lamiids</taxon>
        <taxon>Solanales</taxon>
        <taxon>Solanaceae</taxon>
        <taxon>Nicotianoideae</taxon>
        <taxon>Nicotianeae</taxon>
        <taxon>Nicotiana</taxon>
    </lineage>
</organism>
<dbReference type="OrthoDB" id="6431331at2759"/>
<dbReference type="SUPFAM" id="SSF53474">
    <property type="entry name" value="alpha/beta-Hydrolases"/>
    <property type="match status" value="1"/>
</dbReference>
<dbReference type="OMA" id="TETIHCH"/>
<proteinExistence type="predicted"/>
<dbReference type="Gene3D" id="3.40.50.1820">
    <property type="entry name" value="alpha/beta hydrolase"/>
    <property type="match status" value="1"/>
</dbReference>
<dbReference type="GeneID" id="107775613"/>
<dbReference type="GO" id="GO:0016787">
    <property type="term" value="F:hydrolase activity"/>
    <property type="evidence" value="ECO:0007669"/>
    <property type="project" value="UniProtKB-ARBA"/>
</dbReference>
<dbReference type="InterPro" id="IPR052370">
    <property type="entry name" value="Meta-cleavage_hydrolase"/>
</dbReference>
<evidence type="ECO:0000313" key="3">
    <source>
        <dbReference type="RefSeq" id="XP_016450850.1"/>
    </source>
</evidence>
<reference evidence="2" key="1">
    <citation type="journal article" date="2014" name="Nat. Commun.">
        <title>The tobacco genome sequence and its comparison with those of tomato and potato.</title>
        <authorList>
            <person name="Sierro N."/>
            <person name="Battey J.N."/>
            <person name="Ouadi S."/>
            <person name="Bakaher N."/>
            <person name="Bovet L."/>
            <person name="Willig A."/>
            <person name="Goepfert S."/>
            <person name="Peitsch M.C."/>
            <person name="Ivanov N.V."/>
        </authorList>
    </citation>
    <scope>NUCLEOTIDE SEQUENCE [LARGE SCALE GENOMIC DNA]</scope>
</reference>
<gene>
    <name evidence="3" type="primary">LOC107775613</name>
</gene>
<dbReference type="Proteomes" id="UP000790787">
    <property type="component" value="Chromosome 7"/>
</dbReference>
<dbReference type="InterPro" id="IPR000639">
    <property type="entry name" value="Epox_hydrolase-like"/>
</dbReference>
<accession>A0A1S3YFH4</accession>
<dbReference type="Pfam" id="PF00561">
    <property type="entry name" value="Abhydrolase_1"/>
    <property type="match status" value="1"/>
</dbReference>
<dbReference type="PaxDb" id="4097-A0A1S3YFH4"/>
<reference evidence="3" key="2">
    <citation type="submission" date="2025-08" db="UniProtKB">
        <authorList>
            <consortium name="RefSeq"/>
        </authorList>
    </citation>
    <scope>IDENTIFICATION</scope>
    <source>
        <tissue evidence="3">Leaf</tissue>
    </source>
</reference>
<sequence length="309" mass="35031">MGNVFAVIKPIIHMVLKAMGMTSQMVEIEPGTIMHFWVPTETIHCHNPNNKLPNYKPKPAVVFVHGFVSNGIMTWLLQVLSLRISGADFAIYVPDLLFFGDSFTDRPERSTSFQAECLAKGMMKLGVEKFSLVGFSYGGMVAFKLAQLYPHMVESMIMSSTVIELTEYISNASLKNIGFTNWPDFLLPKTISGLKVLLSIGSHKFPWFPEFFFSDFLEVMFTNRKEKAELLEALVVSDKDAIITPNYSQRIYLLCGDDDKIFNTAVSDNMKQKLGENVTIDYIKKAGHLVQLERPCSYNHYLKKFLSYS</sequence>
<dbReference type="RefSeq" id="XP_016450850.1">
    <property type="nucleotide sequence ID" value="XM_016595364.1"/>
</dbReference>
<feature type="domain" description="AB hydrolase-1" evidence="1">
    <location>
        <begin position="59"/>
        <end position="166"/>
    </location>
</feature>
<name>A0A1S3YFH4_TOBAC</name>
<evidence type="ECO:0000313" key="2">
    <source>
        <dbReference type="Proteomes" id="UP000790787"/>
    </source>
</evidence>
<protein>
    <submittedName>
        <fullName evidence="3">Uncharacterized protein LOC107775613</fullName>
    </submittedName>
</protein>
<dbReference type="AlphaFoldDB" id="A0A1S3YFH4"/>
<dbReference type="RefSeq" id="XP_016450850.1">
    <property type="nucleotide sequence ID" value="XM_016595364.2"/>
</dbReference>
<dbReference type="InterPro" id="IPR000073">
    <property type="entry name" value="AB_hydrolase_1"/>
</dbReference>
<dbReference type="InterPro" id="IPR029058">
    <property type="entry name" value="AB_hydrolase_fold"/>
</dbReference>
<dbReference type="PANTHER" id="PTHR43139:SF48">
    <property type="entry name" value="HYDROLASE, ALPHA_BETA FOLD FAMILY PROTEIN"/>
    <property type="match status" value="1"/>
</dbReference>
<dbReference type="PANTHER" id="PTHR43139">
    <property type="entry name" value="SI:DKEY-122A22.2"/>
    <property type="match status" value="1"/>
</dbReference>
<dbReference type="STRING" id="4097.A0A1S3YFH4"/>
<evidence type="ECO:0000259" key="1">
    <source>
        <dbReference type="Pfam" id="PF00561"/>
    </source>
</evidence>
<dbReference type="PRINTS" id="PR00412">
    <property type="entry name" value="EPOXHYDRLASE"/>
</dbReference>